<dbReference type="Proteomes" id="UP001500399">
    <property type="component" value="Unassembled WGS sequence"/>
</dbReference>
<dbReference type="RefSeq" id="WP_304987793.1">
    <property type="nucleotide sequence ID" value="NZ_BAAACR010000002.1"/>
</dbReference>
<organism evidence="1 2">
    <name type="scientific">Selenomonas dianae</name>
    <dbReference type="NCBI Taxonomy" id="135079"/>
    <lineage>
        <taxon>Bacteria</taxon>
        <taxon>Bacillati</taxon>
        <taxon>Bacillota</taxon>
        <taxon>Negativicutes</taxon>
        <taxon>Selenomonadales</taxon>
        <taxon>Selenomonadaceae</taxon>
        <taxon>Selenomonas</taxon>
    </lineage>
</organism>
<proteinExistence type="predicted"/>
<reference evidence="1 2" key="1">
    <citation type="journal article" date="2019" name="Int. J. Syst. Evol. Microbiol.">
        <title>The Global Catalogue of Microorganisms (GCM) 10K type strain sequencing project: providing services to taxonomists for standard genome sequencing and annotation.</title>
        <authorList>
            <consortium name="The Broad Institute Genomics Platform"/>
            <consortium name="The Broad Institute Genome Sequencing Center for Infectious Disease"/>
            <person name="Wu L."/>
            <person name="Ma J."/>
        </authorList>
    </citation>
    <scope>NUCLEOTIDE SEQUENCE [LARGE SCALE GENOMIC DNA]</scope>
    <source>
        <strain evidence="1 2">JCM 8542</strain>
    </source>
</reference>
<evidence type="ECO:0000313" key="1">
    <source>
        <dbReference type="EMBL" id="GAA0203902.1"/>
    </source>
</evidence>
<sequence length="81" mass="9334">MQAVIKGRYQAHLDAKKRLTLRGAKYDYYEVREYDNGIILLEPRELTCPTEISRRTLQMMDESIRNLDAGKVSAPIDLSGF</sequence>
<name>A0ABN0SWM6_9FIRM</name>
<protein>
    <submittedName>
        <fullName evidence="1">Uncharacterized protein</fullName>
    </submittedName>
</protein>
<evidence type="ECO:0000313" key="2">
    <source>
        <dbReference type="Proteomes" id="UP001500399"/>
    </source>
</evidence>
<accession>A0ABN0SWM6</accession>
<gene>
    <name evidence="1" type="ORF">GCM10008919_03990</name>
</gene>
<keyword evidence="2" id="KW-1185">Reference proteome</keyword>
<comment type="caution">
    <text evidence="1">The sequence shown here is derived from an EMBL/GenBank/DDBJ whole genome shotgun (WGS) entry which is preliminary data.</text>
</comment>
<dbReference type="EMBL" id="BAAACR010000002">
    <property type="protein sequence ID" value="GAA0203902.1"/>
    <property type="molecule type" value="Genomic_DNA"/>
</dbReference>